<evidence type="ECO:0000313" key="1">
    <source>
        <dbReference type="EMBL" id="RAH51110.1"/>
    </source>
</evidence>
<name>A0ACD1GPE0_9EURO</name>
<accession>A0ACD1GPE0</accession>
<dbReference type="Proteomes" id="UP000249057">
    <property type="component" value="Unassembled WGS sequence"/>
</dbReference>
<organism evidence="1 2">
    <name type="scientific">Aspergillus brunneoviolaceus CBS 621.78</name>
    <dbReference type="NCBI Taxonomy" id="1450534"/>
    <lineage>
        <taxon>Eukaryota</taxon>
        <taxon>Fungi</taxon>
        <taxon>Dikarya</taxon>
        <taxon>Ascomycota</taxon>
        <taxon>Pezizomycotina</taxon>
        <taxon>Eurotiomycetes</taxon>
        <taxon>Eurotiomycetidae</taxon>
        <taxon>Eurotiales</taxon>
        <taxon>Aspergillaceae</taxon>
        <taxon>Aspergillus</taxon>
        <taxon>Aspergillus subgen. Circumdati</taxon>
    </lineage>
</organism>
<keyword evidence="2" id="KW-1185">Reference proteome</keyword>
<sequence>MDSFANEQLDHLLEPDLAADGAHSNLDWGDATALMATLTVACSNKGPKSTARSESEIRQEAEERSETIYTSYDTLHKILERHEATISKRWLKRTRQQRLKVLLETWPGMPAVHRPDLDTWRKGAYNPKRARAPRCRDCFRWPYINQEDLVSPKALLLLLNSRGRNPPSSFAAADIDAMQFGLVSRALDLDTLRNHQMALNGFVDNNRQYGELVICHDDNDKEFMSWSLKQFMPGEGLLVLEAQARLLTFLVQCCRQLLSDIPVDNFDSFPILPPPQTQSETELSGFESLRLMAAEAPDRVPAQLDLSRIASLLAARTSAAEDHQWALREDPDYFASVVLDMAEHTPEMLKDLQGRDHPNLKGNRKNIIWARVLACVVCDAFLKVETFNELSQQARALVSLQHKYASQIPPSQKLPEEFLTALLRFRHDLGKAVHDPLKLLRMTFRPSPPFRRFFMRAPPSDPLSSQLKVEERPGVKPTAVEKKLLWLLGKAFDNGMVLVLTGVPLLMDELERLLDNEPGARGMITPFLVGVIGDLSILAQCLKQLELYQPWARTWVQGGMAQKRKFEADYDKVTSPWYRIVAGIDEALPVTIVASRAVALGDPSGGKFAYPIDKRRTKEHVKTLRQAEARLDAFWEVIDRVIGDRVQGTVSQKVFPSQSRSLHRTPEWEEPSPRHQPQLAPRPKNEGIDPYPSFETVAPTPSKGLSTSSADDNSTAQPPKIKVKTRGTARPVSTQEDHDAEALPEPIGAEIQPKFAVDARSLKVFRGLFHDPEVTATPGEMRWTDFLHAISSIGFASIKLYGSVWQFQLTDMNFDRSIQFHEPHPHGKLSYTAARRIGRRLTRAYGWHGDMFVLAE</sequence>
<protein>
    <submittedName>
        <fullName evidence="1">Uncharacterized protein</fullName>
    </submittedName>
</protein>
<evidence type="ECO:0000313" key="2">
    <source>
        <dbReference type="Proteomes" id="UP000249057"/>
    </source>
</evidence>
<reference evidence="1" key="1">
    <citation type="submission" date="2018-02" db="EMBL/GenBank/DDBJ databases">
        <title>The genomes of Aspergillus section Nigri reveals drivers in fungal speciation.</title>
        <authorList>
            <consortium name="DOE Joint Genome Institute"/>
            <person name="Vesth T.C."/>
            <person name="Nybo J."/>
            <person name="Theobald S."/>
            <person name="Brandl J."/>
            <person name="Frisvad J.C."/>
            <person name="Nielsen K.F."/>
            <person name="Lyhne E.K."/>
            <person name="Kogle M.E."/>
            <person name="Kuo A."/>
            <person name="Riley R."/>
            <person name="Clum A."/>
            <person name="Nolan M."/>
            <person name="Lipzen A."/>
            <person name="Salamov A."/>
            <person name="Henrissat B."/>
            <person name="Wiebenga A."/>
            <person name="De vries R.P."/>
            <person name="Grigoriev I.V."/>
            <person name="Mortensen U.H."/>
            <person name="Andersen M.R."/>
            <person name="Baker S.E."/>
        </authorList>
    </citation>
    <scope>NUCLEOTIDE SEQUENCE</scope>
    <source>
        <strain evidence="1">CBS 621.78</strain>
    </source>
</reference>
<gene>
    <name evidence="1" type="ORF">BO95DRAFT_350838</name>
</gene>
<proteinExistence type="predicted"/>
<dbReference type="EMBL" id="KZ825311">
    <property type="protein sequence ID" value="RAH51110.1"/>
    <property type="molecule type" value="Genomic_DNA"/>
</dbReference>